<dbReference type="AlphaFoldDB" id="A0A330M3Y9"/>
<organism evidence="1 2">
    <name type="scientific">Shewanella benthica</name>
    <dbReference type="NCBI Taxonomy" id="43661"/>
    <lineage>
        <taxon>Bacteria</taxon>
        <taxon>Pseudomonadati</taxon>
        <taxon>Pseudomonadota</taxon>
        <taxon>Gammaproteobacteria</taxon>
        <taxon>Alteromonadales</taxon>
        <taxon>Shewanellaceae</taxon>
        <taxon>Shewanella</taxon>
    </lineage>
</organism>
<gene>
    <name evidence="1" type="ORF">SHEWBE_3476</name>
</gene>
<evidence type="ECO:0000313" key="2">
    <source>
        <dbReference type="Proteomes" id="UP000250123"/>
    </source>
</evidence>
<dbReference type="Proteomes" id="UP000250123">
    <property type="component" value="Chromosome SHEWBE"/>
</dbReference>
<accession>A0A330M3Y9</accession>
<reference evidence="2" key="1">
    <citation type="submission" date="2018-06" db="EMBL/GenBank/DDBJ databases">
        <authorList>
            <person name="Cea G.-C."/>
            <person name="William W."/>
        </authorList>
    </citation>
    <scope>NUCLEOTIDE SEQUENCE [LARGE SCALE GENOMIC DNA]</scope>
    <source>
        <strain evidence="2">DB21MT-2</strain>
    </source>
</reference>
<proteinExistence type="predicted"/>
<dbReference type="KEGG" id="sbk:SHEWBE_3476"/>
<protein>
    <submittedName>
        <fullName evidence="1">Uncharacterized protein</fullName>
    </submittedName>
</protein>
<dbReference type="EMBL" id="LS483452">
    <property type="protein sequence ID" value="SQH77439.1"/>
    <property type="molecule type" value="Genomic_DNA"/>
</dbReference>
<sequence length="54" mass="5824">MPCNLQSWQSLNFIGTSVFDIVGAALAAKEHITSQMATDNRTQGSRNAALTVKE</sequence>
<evidence type="ECO:0000313" key="1">
    <source>
        <dbReference type="EMBL" id="SQH77439.1"/>
    </source>
</evidence>
<name>A0A330M3Y9_9GAMM</name>